<dbReference type="Pfam" id="PF00903">
    <property type="entry name" value="Glyoxalase"/>
    <property type="match status" value="1"/>
</dbReference>
<sequence>MKLAFLFHPVKDLQESQQYYEGLGMTEAWREGNQVLGMSMKDCEVQLMIEEDEHDLGPGGVFLVDSVDDFYHEHEAKLNFVKIPCTIPPGRYAIYLDATGNPIRIIDSTNKD</sequence>
<keyword evidence="2" id="KW-1185">Reference proteome</keyword>
<dbReference type="SUPFAM" id="SSF54593">
    <property type="entry name" value="Glyoxalase/Bleomycin resistance protein/Dihydroxybiphenyl dioxygenase"/>
    <property type="match status" value="1"/>
</dbReference>
<protein>
    <submittedName>
        <fullName evidence="1">Uncharacterized protein</fullName>
    </submittedName>
</protein>
<dbReference type="Gene3D" id="3.10.180.10">
    <property type="entry name" value="2,3-Dihydroxybiphenyl 1,2-Dioxygenase, domain 1"/>
    <property type="match status" value="1"/>
</dbReference>
<proteinExistence type="predicted"/>
<evidence type="ECO:0000313" key="1">
    <source>
        <dbReference type="EMBL" id="ANC76077.1"/>
    </source>
</evidence>
<accession>A0A160IJT1</accession>
<dbReference type="RefSeq" id="WP_066391679.1">
    <property type="nucleotide sequence ID" value="NZ_CP015378.1"/>
</dbReference>
<dbReference type="KEGG" id="fpn:ABE65_004330"/>
<dbReference type="InterPro" id="IPR029068">
    <property type="entry name" value="Glyas_Bleomycin-R_OHBP_Dase"/>
</dbReference>
<dbReference type="AlphaFoldDB" id="A0A160IJT1"/>
<dbReference type="CDD" id="cd06587">
    <property type="entry name" value="VOC"/>
    <property type="match status" value="1"/>
</dbReference>
<dbReference type="Proteomes" id="UP000076623">
    <property type="component" value="Chromosome"/>
</dbReference>
<dbReference type="EMBL" id="CP015378">
    <property type="protein sequence ID" value="ANC76077.1"/>
    <property type="molecule type" value="Genomic_DNA"/>
</dbReference>
<dbReference type="InterPro" id="IPR004360">
    <property type="entry name" value="Glyas_Fos-R_dOase_dom"/>
</dbReference>
<organism evidence="1 2">
    <name type="scientific">Fictibacillus phosphorivorans</name>
    <dbReference type="NCBI Taxonomy" id="1221500"/>
    <lineage>
        <taxon>Bacteria</taxon>
        <taxon>Bacillati</taxon>
        <taxon>Bacillota</taxon>
        <taxon>Bacilli</taxon>
        <taxon>Bacillales</taxon>
        <taxon>Fictibacillaceae</taxon>
        <taxon>Fictibacillus</taxon>
    </lineage>
</organism>
<gene>
    <name evidence="1" type="ORF">ABE65_004330</name>
</gene>
<evidence type="ECO:0000313" key="2">
    <source>
        <dbReference type="Proteomes" id="UP000076623"/>
    </source>
</evidence>
<reference evidence="1 2" key="1">
    <citation type="submission" date="2016-04" db="EMBL/GenBank/DDBJ databases">
        <title>Complete genome sequence of Fictibacillus phosphorivorans G25-29, a strain toxic to nematodes.</title>
        <authorList>
            <person name="Zheng Z."/>
        </authorList>
    </citation>
    <scope>NUCLEOTIDE SEQUENCE [LARGE SCALE GENOMIC DNA]</scope>
    <source>
        <strain evidence="1 2">G25-29</strain>
    </source>
</reference>
<name>A0A160IJT1_9BACL</name>
<dbReference type="OrthoDB" id="3826308at2"/>